<evidence type="ECO:0000313" key="3">
    <source>
        <dbReference type="Proteomes" id="UP000017836"/>
    </source>
</evidence>
<name>W1PJW8_AMBTC</name>
<feature type="region of interest" description="Disordered" evidence="1">
    <location>
        <begin position="1"/>
        <end position="23"/>
    </location>
</feature>
<proteinExistence type="predicted"/>
<organism evidence="2 3">
    <name type="scientific">Amborella trichopoda</name>
    <dbReference type="NCBI Taxonomy" id="13333"/>
    <lineage>
        <taxon>Eukaryota</taxon>
        <taxon>Viridiplantae</taxon>
        <taxon>Streptophyta</taxon>
        <taxon>Embryophyta</taxon>
        <taxon>Tracheophyta</taxon>
        <taxon>Spermatophyta</taxon>
        <taxon>Magnoliopsida</taxon>
        <taxon>Amborellales</taxon>
        <taxon>Amborellaceae</taxon>
        <taxon>Amborella</taxon>
    </lineage>
</organism>
<feature type="compositionally biased region" description="Acidic residues" evidence="1">
    <location>
        <begin position="1"/>
        <end position="13"/>
    </location>
</feature>
<dbReference type="HOGENOM" id="CLU_2295447_0_0_1"/>
<protein>
    <submittedName>
        <fullName evidence="2">Uncharacterized protein</fullName>
    </submittedName>
</protein>
<evidence type="ECO:0000256" key="1">
    <source>
        <dbReference type="SAM" id="MobiDB-lite"/>
    </source>
</evidence>
<feature type="region of interest" description="Disordered" evidence="1">
    <location>
        <begin position="35"/>
        <end position="101"/>
    </location>
</feature>
<reference evidence="3" key="1">
    <citation type="journal article" date="2013" name="Science">
        <title>The Amborella genome and the evolution of flowering plants.</title>
        <authorList>
            <consortium name="Amborella Genome Project"/>
        </authorList>
    </citation>
    <scope>NUCLEOTIDE SEQUENCE [LARGE SCALE GENOMIC DNA]</scope>
</reference>
<gene>
    <name evidence="2" type="ORF">AMTR_s00012p00250600</name>
</gene>
<dbReference type="Proteomes" id="UP000017836">
    <property type="component" value="Unassembled WGS sequence"/>
</dbReference>
<keyword evidence="3" id="KW-1185">Reference proteome</keyword>
<dbReference type="EMBL" id="KI393609">
    <property type="protein sequence ID" value="ERN07961.1"/>
    <property type="molecule type" value="Genomic_DNA"/>
</dbReference>
<accession>W1PJW8</accession>
<evidence type="ECO:0000313" key="2">
    <source>
        <dbReference type="EMBL" id="ERN07961.1"/>
    </source>
</evidence>
<dbReference type="Gramene" id="ERN07961">
    <property type="protein sequence ID" value="ERN07961"/>
    <property type="gene ID" value="AMTR_s00012p00250600"/>
</dbReference>
<dbReference type="AlphaFoldDB" id="W1PJW8"/>
<sequence>MAERGDEEEEVLSGEEGGFGEEAVMEVMKRLEAEITRSGSSSSSCDTYTCGNHEKFGPSSDQSHGQHQHGRTGFSDAEFQRNRARQQPYSRSKRAELHLLN</sequence>